<comment type="caution">
    <text evidence="2">The sequence shown here is derived from an EMBL/GenBank/DDBJ whole genome shotgun (WGS) entry which is preliminary data.</text>
</comment>
<dbReference type="Pfam" id="PF01882">
    <property type="entry name" value="DUF58"/>
    <property type="match status" value="1"/>
</dbReference>
<dbReference type="InterPro" id="IPR002881">
    <property type="entry name" value="DUF58"/>
</dbReference>
<evidence type="ECO:0000313" key="2">
    <source>
        <dbReference type="EMBL" id="RKQ70288.1"/>
    </source>
</evidence>
<evidence type="ECO:0000259" key="1">
    <source>
        <dbReference type="Pfam" id="PF01882"/>
    </source>
</evidence>
<feature type="domain" description="DUF58" evidence="1">
    <location>
        <begin position="46"/>
        <end position="251"/>
    </location>
</feature>
<protein>
    <submittedName>
        <fullName evidence="2">Uncharacterized protein DUF58</fullName>
    </submittedName>
</protein>
<gene>
    <name evidence="2" type="ORF">BCL74_2232</name>
</gene>
<dbReference type="EMBL" id="RBIG01000002">
    <property type="protein sequence ID" value="RKQ70288.1"/>
    <property type="molecule type" value="Genomic_DNA"/>
</dbReference>
<name>A0A420WH11_9PROT</name>
<organism evidence="2 3">
    <name type="scientific">Oceanibaculum indicum</name>
    <dbReference type="NCBI Taxonomy" id="526216"/>
    <lineage>
        <taxon>Bacteria</taxon>
        <taxon>Pseudomonadati</taxon>
        <taxon>Pseudomonadota</taxon>
        <taxon>Alphaproteobacteria</taxon>
        <taxon>Rhodospirillales</taxon>
        <taxon>Oceanibaculaceae</taxon>
        <taxon>Oceanibaculum</taxon>
    </lineage>
</organism>
<dbReference type="RefSeq" id="WP_121219993.1">
    <property type="nucleotide sequence ID" value="NZ_RBIG01000002.1"/>
</dbReference>
<dbReference type="PANTHER" id="PTHR33608">
    <property type="entry name" value="BLL2464 PROTEIN"/>
    <property type="match status" value="1"/>
</dbReference>
<evidence type="ECO:0000313" key="3">
    <source>
        <dbReference type="Proteomes" id="UP000277424"/>
    </source>
</evidence>
<sequence>MLRQRAEQLASTLPPLLVAAERVASTVAQGVHGRRRVGQGDSFWQFRHYTFGDSVRSVDWRQSAKGDHVYVRETEWEAAQSVWLWRDASPSMRYRSDRKLPEKLERAELLLAALAALLAGSGEQVALLGGVHAPLRGQSALPRLIGELERTRESVDVAASLPPAIPLPRHGAAVWIGDFLSPVAEIEARIARDVGRGVRGFLLQVVDPAEAGLPFRGRVRFDGLEGEASTLISRVDNVRDDYHRRFAEHQAALRHLARTAGWHFAQHQTDQPPEKALLDLYIGLSQPAGAGGNRDRMRG</sequence>
<proteinExistence type="predicted"/>
<dbReference type="AlphaFoldDB" id="A0A420WH11"/>
<accession>A0A420WH11</accession>
<dbReference type="Proteomes" id="UP000277424">
    <property type="component" value="Unassembled WGS sequence"/>
</dbReference>
<dbReference type="PANTHER" id="PTHR33608:SF6">
    <property type="entry name" value="BLL2464 PROTEIN"/>
    <property type="match status" value="1"/>
</dbReference>
<reference evidence="2 3" key="1">
    <citation type="submission" date="2018-10" db="EMBL/GenBank/DDBJ databases">
        <title>Comparative analysis of microorganisms from saline springs in Andes Mountain Range, Colombia.</title>
        <authorList>
            <person name="Rubin E."/>
        </authorList>
    </citation>
    <scope>NUCLEOTIDE SEQUENCE [LARGE SCALE GENOMIC DNA]</scope>
    <source>
        <strain evidence="2 3">USBA 36</strain>
    </source>
</reference>
<dbReference type="OrthoDB" id="9794556at2"/>